<feature type="transmembrane region" description="Helical" evidence="1">
    <location>
        <begin position="20"/>
        <end position="42"/>
    </location>
</feature>
<accession>A0A090F599</accession>
<name>A0A090F599_MESPL</name>
<dbReference type="Proteomes" id="UP000046373">
    <property type="component" value="Unassembled WGS sequence"/>
</dbReference>
<protein>
    <submittedName>
        <fullName evidence="2">Uncharacterized protein</fullName>
    </submittedName>
</protein>
<evidence type="ECO:0000313" key="2">
    <source>
        <dbReference type="EMBL" id="CDX14407.1"/>
    </source>
</evidence>
<organism evidence="2 3">
    <name type="scientific">Mesorhizobium plurifarium</name>
    <dbReference type="NCBI Taxonomy" id="69974"/>
    <lineage>
        <taxon>Bacteria</taxon>
        <taxon>Pseudomonadati</taxon>
        <taxon>Pseudomonadota</taxon>
        <taxon>Alphaproteobacteria</taxon>
        <taxon>Hyphomicrobiales</taxon>
        <taxon>Phyllobacteriaceae</taxon>
        <taxon>Mesorhizobium</taxon>
    </lineage>
</organism>
<proteinExistence type="predicted"/>
<keyword evidence="1" id="KW-0812">Transmembrane</keyword>
<gene>
    <name evidence="2" type="ORF">MPLDJ20_100077</name>
</gene>
<keyword evidence="1" id="KW-1133">Transmembrane helix</keyword>
<evidence type="ECO:0000256" key="1">
    <source>
        <dbReference type="SAM" id="Phobius"/>
    </source>
</evidence>
<keyword evidence="1" id="KW-0472">Membrane</keyword>
<evidence type="ECO:0000313" key="3">
    <source>
        <dbReference type="Proteomes" id="UP000046373"/>
    </source>
</evidence>
<reference evidence="2 3" key="1">
    <citation type="submission" date="2014-08" db="EMBL/GenBank/DDBJ databases">
        <authorList>
            <person name="Moulin Lionel"/>
        </authorList>
    </citation>
    <scope>NUCLEOTIDE SEQUENCE [LARGE SCALE GENOMIC DNA]</scope>
</reference>
<dbReference type="AlphaFoldDB" id="A0A090F599"/>
<sequence>MGYGEWLEALTTREYEIYKLILDKGALALLLAAIGAVIAVLLERYREQREKIEVAAREDRERSMVPRTQLDIECRFFGPLHGKIIVNVHLVAENRGKTIRGFNSIRFRVFTMTGDEVPGFYGSKDGMSRLALNGPRVDERTHEGYIFSVEPGIRQIFPFTTLVAADTKYVSVKIDVQNAEWGGGGASWLGEERFFPVQVERDRAADAGGVRPDRRRTQL</sequence>
<dbReference type="EMBL" id="CCNB01000002">
    <property type="protein sequence ID" value="CDX14407.1"/>
    <property type="molecule type" value="Genomic_DNA"/>
</dbReference>